<evidence type="ECO:0000256" key="1">
    <source>
        <dbReference type="SAM" id="Phobius"/>
    </source>
</evidence>
<dbReference type="WBParaSite" id="Hba_03058">
    <property type="protein sequence ID" value="Hba_03058"/>
    <property type="gene ID" value="Hba_03058"/>
</dbReference>
<feature type="transmembrane region" description="Helical" evidence="1">
    <location>
        <begin position="55"/>
        <end position="72"/>
    </location>
</feature>
<evidence type="ECO:0000313" key="3">
    <source>
        <dbReference type="WBParaSite" id="Hba_03058"/>
    </source>
</evidence>
<feature type="transmembrane region" description="Helical" evidence="1">
    <location>
        <begin position="78"/>
        <end position="105"/>
    </location>
</feature>
<name>A0A1I7WDP9_HETBA</name>
<dbReference type="Proteomes" id="UP000095283">
    <property type="component" value="Unplaced"/>
</dbReference>
<proteinExistence type="predicted"/>
<keyword evidence="1" id="KW-0472">Membrane</keyword>
<accession>A0A1I7WDP9</accession>
<feature type="transmembrane region" description="Helical" evidence="1">
    <location>
        <begin position="193"/>
        <end position="212"/>
    </location>
</feature>
<reference evidence="3" key="1">
    <citation type="submission" date="2016-11" db="UniProtKB">
        <authorList>
            <consortium name="WormBaseParasite"/>
        </authorList>
    </citation>
    <scope>IDENTIFICATION</scope>
</reference>
<organism evidence="2 3">
    <name type="scientific">Heterorhabditis bacteriophora</name>
    <name type="common">Entomopathogenic nematode worm</name>
    <dbReference type="NCBI Taxonomy" id="37862"/>
    <lineage>
        <taxon>Eukaryota</taxon>
        <taxon>Metazoa</taxon>
        <taxon>Ecdysozoa</taxon>
        <taxon>Nematoda</taxon>
        <taxon>Chromadorea</taxon>
        <taxon>Rhabditida</taxon>
        <taxon>Rhabditina</taxon>
        <taxon>Rhabditomorpha</taxon>
        <taxon>Strongyloidea</taxon>
        <taxon>Heterorhabditidae</taxon>
        <taxon>Heterorhabditis</taxon>
    </lineage>
</organism>
<evidence type="ECO:0000313" key="2">
    <source>
        <dbReference type="Proteomes" id="UP000095283"/>
    </source>
</evidence>
<dbReference type="AlphaFoldDB" id="A0A1I7WDP9"/>
<protein>
    <submittedName>
        <fullName evidence="3">Signal peptide protein</fullName>
    </submittedName>
</protein>
<keyword evidence="1" id="KW-1133">Transmembrane helix</keyword>
<sequence>MCIHVNVALKRAVGLEYRVRNAYSLSPEVFLSNSTLHYRGICIHYVTIYVNLKRFLYFSNANYIIIGLKISVLSSRTFSVLICIPVCPLLTGCFILLFYICLYGFAMLFKFNPISYLFPKLIAISNPFPVIKVEKHEKAIQTLDRNNQQKGGKRKQMKMKTVTSFYDILSTKQVGKLMNSVWRKYIYHTSHENVLIMILGNICFFYHLWYFSQFFSSLEMMPHNVCLKACQQFYFFSHQMISISLLRHARYFCDTSHSFFLF</sequence>
<keyword evidence="1" id="KW-0812">Transmembrane</keyword>
<keyword evidence="2" id="KW-1185">Reference proteome</keyword>